<gene>
    <name evidence="2" type="ORF">ACFSJ0_27105</name>
</gene>
<feature type="domain" description="Enoyl reductase (ER)" evidence="1">
    <location>
        <begin position="10"/>
        <end position="312"/>
    </location>
</feature>
<dbReference type="Proteomes" id="UP001597097">
    <property type="component" value="Unassembled WGS sequence"/>
</dbReference>
<protein>
    <submittedName>
        <fullName evidence="2">Zinc-binding alcohol dehydrogenase family protein</fullName>
    </submittedName>
</protein>
<dbReference type="PANTHER" id="PTHR43677">
    <property type="entry name" value="SHORT-CHAIN DEHYDROGENASE/REDUCTASE"/>
    <property type="match status" value="1"/>
</dbReference>
<keyword evidence="3" id="KW-1185">Reference proteome</keyword>
<comment type="caution">
    <text evidence="2">The sequence shown here is derived from an EMBL/GenBank/DDBJ whole genome shotgun (WGS) entry which is preliminary data.</text>
</comment>
<dbReference type="RefSeq" id="WP_219537210.1">
    <property type="nucleotide sequence ID" value="NZ_JAHKRM010000035.1"/>
</dbReference>
<name>A0ABW4GE60_9ACTN</name>
<dbReference type="InterPro" id="IPR020843">
    <property type="entry name" value="ER"/>
</dbReference>
<dbReference type="InterPro" id="IPR051397">
    <property type="entry name" value="Zn-ADH-like_protein"/>
</dbReference>
<evidence type="ECO:0000259" key="1">
    <source>
        <dbReference type="SMART" id="SM00829"/>
    </source>
</evidence>
<proteinExistence type="predicted"/>
<evidence type="ECO:0000313" key="3">
    <source>
        <dbReference type="Proteomes" id="UP001597097"/>
    </source>
</evidence>
<sequence>MRAARFHDWGAAPVVEEVPEPEHKPGEVLVEVQAAALGHLDLTVAGGSFGLKPPLPYVGGVEASGVVLASDTLAPGTQVLLRGGGLGLLRDGCWRERVSVTPKAVTPLASPLPPEVAASFFLPTTTAYVALHDVARLEPGEEVIVTGAAGAVGAMVAQQARLAGATVTGVVGRADQLGQVPEGIRGVVADDAEAVAELASARSASLLVDTLGGNALVERSRWVRPGGRAVVIGYVLGTSVTVDLPSWLLDDVALLPVNMVRQERRAREVAPALIDRLATGELTLEVERFDLSEIAKALELLRDGRVRGRAVVHLGNDPLRNNH</sequence>
<accession>A0ABW4GE60</accession>
<dbReference type="PANTHER" id="PTHR43677:SF4">
    <property type="entry name" value="QUINONE OXIDOREDUCTASE-LIKE PROTEIN 2"/>
    <property type="match status" value="1"/>
</dbReference>
<dbReference type="SMART" id="SM00829">
    <property type="entry name" value="PKS_ER"/>
    <property type="match status" value="1"/>
</dbReference>
<dbReference type="InterPro" id="IPR013154">
    <property type="entry name" value="ADH-like_N"/>
</dbReference>
<dbReference type="Pfam" id="PF13602">
    <property type="entry name" value="ADH_zinc_N_2"/>
    <property type="match status" value="1"/>
</dbReference>
<evidence type="ECO:0000313" key="2">
    <source>
        <dbReference type="EMBL" id="MFD1540754.1"/>
    </source>
</evidence>
<dbReference type="Pfam" id="PF08240">
    <property type="entry name" value="ADH_N"/>
    <property type="match status" value="1"/>
</dbReference>
<reference evidence="3" key="1">
    <citation type="journal article" date="2019" name="Int. J. Syst. Evol. Microbiol.">
        <title>The Global Catalogue of Microorganisms (GCM) 10K type strain sequencing project: providing services to taxonomists for standard genome sequencing and annotation.</title>
        <authorList>
            <consortium name="The Broad Institute Genomics Platform"/>
            <consortium name="The Broad Institute Genome Sequencing Center for Infectious Disease"/>
            <person name="Wu L."/>
            <person name="Ma J."/>
        </authorList>
    </citation>
    <scope>NUCLEOTIDE SEQUENCE [LARGE SCALE GENOMIC DNA]</scope>
    <source>
        <strain evidence="3">CGMCC 1.15399</strain>
    </source>
</reference>
<dbReference type="EMBL" id="JBHUCM010000019">
    <property type="protein sequence ID" value="MFD1540754.1"/>
    <property type="molecule type" value="Genomic_DNA"/>
</dbReference>
<organism evidence="2 3">
    <name type="scientific">Nonomuraea guangzhouensis</name>
    <dbReference type="NCBI Taxonomy" id="1291555"/>
    <lineage>
        <taxon>Bacteria</taxon>
        <taxon>Bacillati</taxon>
        <taxon>Actinomycetota</taxon>
        <taxon>Actinomycetes</taxon>
        <taxon>Streptosporangiales</taxon>
        <taxon>Streptosporangiaceae</taxon>
        <taxon>Nonomuraea</taxon>
    </lineage>
</organism>